<dbReference type="AlphaFoldDB" id="A0A923KR80"/>
<sequence>MKNSIIIRRAAMTIAGIFFSQLAAAHITIDQATATTGAYQKLTFKVGHGCDGSATNLIKISIPENVAGAKPMPKAGWQLSTKIETLATPYTSHGKTISSDVREISWVGGPLPDAYYDEFSVHVILPDTPGKLYFKVTQQCEKGSLEWVQLPQEGQNKNELKYPAPGIEIVPATAHEHMHQH</sequence>
<dbReference type="InterPro" id="IPR038507">
    <property type="entry name" value="YcnI-like_sf"/>
</dbReference>
<proteinExistence type="predicted"/>
<gene>
    <name evidence="3" type="ORF">H8K32_16840</name>
</gene>
<dbReference type="InterPro" id="IPR012533">
    <property type="entry name" value="YcnI-copper_dom"/>
</dbReference>
<evidence type="ECO:0000313" key="3">
    <source>
        <dbReference type="EMBL" id="MBC3863774.1"/>
    </source>
</evidence>
<dbReference type="CDD" id="cd08545">
    <property type="entry name" value="YcnI_like"/>
    <property type="match status" value="1"/>
</dbReference>
<keyword evidence="1" id="KW-0732">Signal</keyword>
<dbReference type="Pfam" id="PF07987">
    <property type="entry name" value="DUF1775"/>
    <property type="match status" value="1"/>
</dbReference>
<feature type="domain" description="YncI copper-binding" evidence="2">
    <location>
        <begin position="26"/>
        <end position="169"/>
    </location>
</feature>
<name>A0A923KR80_9BURK</name>
<organism evidence="3 4">
    <name type="scientific">Undibacterium jejuense</name>
    <dbReference type="NCBI Taxonomy" id="1344949"/>
    <lineage>
        <taxon>Bacteria</taxon>
        <taxon>Pseudomonadati</taxon>
        <taxon>Pseudomonadota</taxon>
        <taxon>Betaproteobacteria</taxon>
        <taxon>Burkholderiales</taxon>
        <taxon>Oxalobacteraceae</taxon>
        <taxon>Undibacterium</taxon>
    </lineage>
</organism>
<dbReference type="EMBL" id="JACOFV010000017">
    <property type="protein sequence ID" value="MBC3863774.1"/>
    <property type="molecule type" value="Genomic_DNA"/>
</dbReference>
<protein>
    <submittedName>
        <fullName evidence="3">YcnI family protein</fullName>
    </submittedName>
</protein>
<dbReference type="Gene3D" id="2.60.40.2230">
    <property type="entry name" value="Uncharacterised protein YcnI-like PF07987, DUF1775"/>
    <property type="match status" value="1"/>
</dbReference>
<keyword evidence="4" id="KW-1185">Reference proteome</keyword>
<dbReference type="RefSeq" id="WP_186913717.1">
    <property type="nucleotide sequence ID" value="NZ_JACOFV010000017.1"/>
</dbReference>
<evidence type="ECO:0000256" key="1">
    <source>
        <dbReference type="SAM" id="SignalP"/>
    </source>
</evidence>
<feature type="signal peptide" evidence="1">
    <location>
        <begin position="1"/>
        <end position="25"/>
    </location>
</feature>
<evidence type="ECO:0000259" key="2">
    <source>
        <dbReference type="Pfam" id="PF07987"/>
    </source>
</evidence>
<comment type="caution">
    <text evidence="3">The sequence shown here is derived from an EMBL/GenBank/DDBJ whole genome shotgun (WGS) entry which is preliminary data.</text>
</comment>
<dbReference type="Proteomes" id="UP000634011">
    <property type="component" value="Unassembled WGS sequence"/>
</dbReference>
<accession>A0A923KR80</accession>
<feature type="chain" id="PRO_5037080132" evidence="1">
    <location>
        <begin position="26"/>
        <end position="181"/>
    </location>
</feature>
<reference evidence="3" key="1">
    <citation type="submission" date="2020-08" db="EMBL/GenBank/DDBJ databases">
        <title>Novel species isolated from subtropical streams in China.</title>
        <authorList>
            <person name="Lu H."/>
        </authorList>
    </citation>
    <scope>NUCLEOTIDE SEQUENCE</scope>
    <source>
        <strain evidence="3">KACC 12607</strain>
    </source>
</reference>
<evidence type="ECO:0000313" key="4">
    <source>
        <dbReference type="Proteomes" id="UP000634011"/>
    </source>
</evidence>